<reference evidence="2 3" key="1">
    <citation type="journal article" date="2023" name="Hortic Res">
        <title>Pangenome of water caltrop reveals structural variations and asymmetric subgenome divergence after allopolyploidization.</title>
        <authorList>
            <person name="Zhang X."/>
            <person name="Chen Y."/>
            <person name="Wang L."/>
            <person name="Yuan Y."/>
            <person name="Fang M."/>
            <person name="Shi L."/>
            <person name="Lu R."/>
            <person name="Comes H.P."/>
            <person name="Ma Y."/>
            <person name="Chen Y."/>
            <person name="Huang G."/>
            <person name="Zhou Y."/>
            <person name="Zheng Z."/>
            <person name="Qiu Y."/>
        </authorList>
    </citation>
    <scope>NUCLEOTIDE SEQUENCE [LARGE SCALE GENOMIC DNA]</scope>
    <source>
        <tissue evidence="2">Roots</tissue>
    </source>
</reference>
<accession>A0AAN7KEZ9</accession>
<feature type="compositionally biased region" description="Basic and acidic residues" evidence="1">
    <location>
        <begin position="42"/>
        <end position="54"/>
    </location>
</feature>
<dbReference type="AlphaFoldDB" id="A0AAN7KEZ9"/>
<feature type="region of interest" description="Disordered" evidence="1">
    <location>
        <begin position="1"/>
        <end position="63"/>
    </location>
</feature>
<evidence type="ECO:0000313" key="3">
    <source>
        <dbReference type="Proteomes" id="UP001345219"/>
    </source>
</evidence>
<dbReference type="EMBL" id="JAXIOK010000007">
    <property type="protein sequence ID" value="KAK4766164.1"/>
    <property type="molecule type" value="Genomic_DNA"/>
</dbReference>
<dbReference type="Proteomes" id="UP001345219">
    <property type="component" value="Chromosome 7"/>
</dbReference>
<evidence type="ECO:0000256" key="1">
    <source>
        <dbReference type="SAM" id="MobiDB-lite"/>
    </source>
</evidence>
<feature type="compositionally biased region" description="Basic and acidic residues" evidence="1">
    <location>
        <begin position="18"/>
        <end position="28"/>
    </location>
</feature>
<comment type="caution">
    <text evidence="2">The sequence shown here is derived from an EMBL/GenBank/DDBJ whole genome shotgun (WGS) entry which is preliminary data.</text>
</comment>
<protein>
    <submittedName>
        <fullName evidence="2">Uncharacterized protein</fullName>
    </submittedName>
</protein>
<feature type="compositionally biased region" description="Polar residues" evidence="1">
    <location>
        <begin position="30"/>
        <end position="40"/>
    </location>
</feature>
<organism evidence="2 3">
    <name type="scientific">Trapa incisa</name>
    <dbReference type="NCBI Taxonomy" id="236973"/>
    <lineage>
        <taxon>Eukaryota</taxon>
        <taxon>Viridiplantae</taxon>
        <taxon>Streptophyta</taxon>
        <taxon>Embryophyta</taxon>
        <taxon>Tracheophyta</taxon>
        <taxon>Spermatophyta</taxon>
        <taxon>Magnoliopsida</taxon>
        <taxon>eudicotyledons</taxon>
        <taxon>Gunneridae</taxon>
        <taxon>Pentapetalae</taxon>
        <taxon>rosids</taxon>
        <taxon>malvids</taxon>
        <taxon>Myrtales</taxon>
        <taxon>Lythraceae</taxon>
        <taxon>Trapa</taxon>
    </lineage>
</organism>
<evidence type="ECO:0000313" key="2">
    <source>
        <dbReference type="EMBL" id="KAK4766164.1"/>
    </source>
</evidence>
<proteinExistence type="predicted"/>
<sequence>MREKEGGERKKKKKKKRLDGWRPQDRRRNPNSLQKSNNSIGRMEKSTHLERNGERSQQFRSPF</sequence>
<name>A0AAN7KEZ9_9MYRT</name>
<keyword evidence="3" id="KW-1185">Reference proteome</keyword>
<gene>
    <name evidence="2" type="ORF">SAY87_007806</name>
</gene>